<protein>
    <recommendedName>
        <fullName evidence="8">Inner membrane protein YphA</fullName>
    </recommendedName>
</protein>
<evidence type="ECO:0000256" key="3">
    <source>
        <dbReference type="ARBA" id="ARBA00022989"/>
    </source>
</evidence>
<sequence>MTSVGAPVPTLSAVIAVVMEFVVGIAIVIGFYTRPLALLLALYTLGTAFVGHHYWTMTGMEQYANMINFYKNLSIIGGLLLLAATGPGRYSLDRK</sequence>
<feature type="transmembrane region" description="Helical" evidence="5">
    <location>
        <begin position="36"/>
        <end position="55"/>
    </location>
</feature>
<evidence type="ECO:0000256" key="4">
    <source>
        <dbReference type="ARBA" id="ARBA00023136"/>
    </source>
</evidence>
<dbReference type="STRING" id="1247936.BN2475_670009"/>
<dbReference type="PANTHER" id="PTHR33452:SF1">
    <property type="entry name" value="INNER MEMBRANE PROTEIN YPHA-RELATED"/>
    <property type="match status" value="1"/>
</dbReference>
<dbReference type="EMBL" id="CYGX02000067">
    <property type="protein sequence ID" value="SIT46548.1"/>
    <property type="molecule type" value="Genomic_DNA"/>
</dbReference>
<keyword evidence="3 5" id="KW-1133">Transmembrane helix</keyword>
<name>A0A1N7SGL3_9BURK</name>
<evidence type="ECO:0000313" key="6">
    <source>
        <dbReference type="EMBL" id="SIT46548.1"/>
    </source>
</evidence>
<feature type="transmembrane region" description="Helical" evidence="5">
    <location>
        <begin position="75"/>
        <end position="92"/>
    </location>
</feature>
<evidence type="ECO:0000256" key="2">
    <source>
        <dbReference type="ARBA" id="ARBA00022692"/>
    </source>
</evidence>
<organism evidence="6 7">
    <name type="scientific">Paraburkholderia ribeironis</name>
    <dbReference type="NCBI Taxonomy" id="1247936"/>
    <lineage>
        <taxon>Bacteria</taxon>
        <taxon>Pseudomonadati</taxon>
        <taxon>Pseudomonadota</taxon>
        <taxon>Betaproteobacteria</taxon>
        <taxon>Burkholderiales</taxon>
        <taxon>Burkholderiaceae</taxon>
        <taxon>Paraburkholderia</taxon>
    </lineage>
</organism>
<comment type="subcellular location">
    <subcellularLocation>
        <location evidence="1">Membrane</location>
        <topology evidence="1">Multi-pass membrane protein</topology>
    </subcellularLocation>
</comment>
<dbReference type="GO" id="GO:0005886">
    <property type="term" value="C:plasma membrane"/>
    <property type="evidence" value="ECO:0007669"/>
    <property type="project" value="TreeGrafter"/>
</dbReference>
<dbReference type="PANTHER" id="PTHR33452">
    <property type="entry name" value="OXIDOREDUCTASE CATD-RELATED"/>
    <property type="match status" value="1"/>
</dbReference>
<evidence type="ECO:0008006" key="8">
    <source>
        <dbReference type="Google" id="ProtNLM"/>
    </source>
</evidence>
<keyword evidence="4 5" id="KW-0472">Membrane</keyword>
<keyword evidence="2 5" id="KW-0812">Transmembrane</keyword>
<dbReference type="Pfam" id="PF02077">
    <property type="entry name" value="SURF4"/>
    <property type="match status" value="1"/>
</dbReference>
<dbReference type="InterPro" id="IPR002995">
    <property type="entry name" value="Surf4"/>
</dbReference>
<evidence type="ECO:0000256" key="5">
    <source>
        <dbReference type="SAM" id="Phobius"/>
    </source>
</evidence>
<accession>A0A1N7SGL3</accession>
<reference evidence="6 7" key="1">
    <citation type="submission" date="2016-12" db="EMBL/GenBank/DDBJ databases">
        <authorList>
            <person name="Song W.-J."/>
            <person name="Kurnit D.M."/>
        </authorList>
    </citation>
    <scope>NUCLEOTIDE SEQUENCE [LARGE SCALE GENOMIC DNA]</scope>
    <source>
        <strain evidence="6 7">STM7296</strain>
    </source>
</reference>
<dbReference type="Proteomes" id="UP000187012">
    <property type="component" value="Unassembled WGS sequence"/>
</dbReference>
<dbReference type="AlphaFoldDB" id="A0A1N7SGL3"/>
<gene>
    <name evidence="6" type="ORF">BN2475_670009</name>
</gene>
<evidence type="ECO:0000313" key="7">
    <source>
        <dbReference type="Proteomes" id="UP000187012"/>
    </source>
</evidence>
<keyword evidence="7" id="KW-1185">Reference proteome</keyword>
<proteinExistence type="predicted"/>
<evidence type="ECO:0000256" key="1">
    <source>
        <dbReference type="ARBA" id="ARBA00004141"/>
    </source>
</evidence>
<dbReference type="InterPro" id="IPR051907">
    <property type="entry name" value="DoxX-like_oxidoreductase"/>
</dbReference>
<feature type="transmembrane region" description="Helical" evidence="5">
    <location>
        <begin position="6"/>
        <end position="29"/>
    </location>
</feature>